<evidence type="ECO:0000259" key="6">
    <source>
        <dbReference type="PROSITE" id="PS50109"/>
    </source>
</evidence>
<dbReference type="GO" id="GO:0000160">
    <property type="term" value="P:phosphorelay signal transduction system"/>
    <property type="evidence" value="ECO:0007669"/>
    <property type="project" value="InterPro"/>
</dbReference>
<dbReference type="PROSITE" id="PS50110">
    <property type="entry name" value="RESPONSE_REGULATORY"/>
    <property type="match status" value="1"/>
</dbReference>
<gene>
    <name evidence="8" type="ORF">JKL49_08745</name>
</gene>
<dbReference type="SUPFAM" id="SSF52172">
    <property type="entry name" value="CheY-like"/>
    <property type="match status" value="1"/>
</dbReference>
<organism evidence="8">
    <name type="scientific">Phenylobacterium glaciei</name>
    <dbReference type="NCBI Taxonomy" id="2803784"/>
    <lineage>
        <taxon>Bacteria</taxon>
        <taxon>Pseudomonadati</taxon>
        <taxon>Pseudomonadota</taxon>
        <taxon>Alphaproteobacteria</taxon>
        <taxon>Caulobacterales</taxon>
        <taxon>Caulobacteraceae</taxon>
        <taxon>Phenylobacterium</taxon>
    </lineage>
</organism>
<dbReference type="Pfam" id="PF00072">
    <property type="entry name" value="Response_reg"/>
    <property type="match status" value="1"/>
</dbReference>
<dbReference type="EC" id="2.7.13.3" evidence="2"/>
<dbReference type="PRINTS" id="PR00344">
    <property type="entry name" value="BCTRLSENSOR"/>
</dbReference>
<protein>
    <recommendedName>
        <fullName evidence="2">histidine kinase</fullName>
        <ecNumber evidence="2">2.7.13.3</ecNumber>
    </recommendedName>
</protein>
<evidence type="ECO:0000256" key="3">
    <source>
        <dbReference type="ARBA" id="ARBA00022553"/>
    </source>
</evidence>
<dbReference type="SUPFAM" id="SSF55874">
    <property type="entry name" value="ATPase domain of HSP90 chaperone/DNA topoisomerase II/histidine kinase"/>
    <property type="match status" value="1"/>
</dbReference>
<feature type="domain" description="Response regulatory" evidence="7">
    <location>
        <begin position="73"/>
        <end position="192"/>
    </location>
</feature>
<dbReference type="InterPro" id="IPR011006">
    <property type="entry name" value="CheY-like_superfamily"/>
</dbReference>
<evidence type="ECO:0000256" key="5">
    <source>
        <dbReference type="PROSITE-ProRule" id="PRU00169"/>
    </source>
</evidence>
<dbReference type="Pfam" id="PF02518">
    <property type="entry name" value="HATPase_c"/>
    <property type="match status" value="1"/>
</dbReference>
<dbReference type="Gene3D" id="3.40.50.2300">
    <property type="match status" value="1"/>
</dbReference>
<dbReference type="Gene3D" id="3.30.565.10">
    <property type="entry name" value="Histidine kinase-like ATPase, C-terminal domain"/>
    <property type="match status" value="1"/>
</dbReference>
<reference evidence="8" key="1">
    <citation type="submission" date="2021-01" db="EMBL/GenBank/DDBJ databases">
        <title>Genome sequence of Phenylobacterium sp. 20VBR1 isolated from a valley glaceir, Ny-Alesund, Svalbard.</title>
        <authorList>
            <person name="Thomas F.A."/>
            <person name="Krishnan K.P."/>
            <person name="Sinha R.K."/>
        </authorList>
    </citation>
    <scope>NUCLEOTIDE SEQUENCE</scope>
    <source>
        <strain evidence="8">20VBR1</strain>
    </source>
</reference>
<dbReference type="PANTHER" id="PTHR45339:SF1">
    <property type="entry name" value="HYBRID SIGNAL TRANSDUCTION HISTIDINE KINASE J"/>
    <property type="match status" value="1"/>
</dbReference>
<evidence type="ECO:0000256" key="2">
    <source>
        <dbReference type="ARBA" id="ARBA00012438"/>
    </source>
</evidence>
<feature type="modified residue" description="4-aspartylphosphate" evidence="5">
    <location>
        <position position="122"/>
    </location>
</feature>
<keyword evidence="3 5" id="KW-0597">Phosphoprotein</keyword>
<evidence type="ECO:0000256" key="1">
    <source>
        <dbReference type="ARBA" id="ARBA00000085"/>
    </source>
</evidence>
<comment type="catalytic activity">
    <reaction evidence="1">
        <text>ATP + protein L-histidine = ADP + protein N-phospho-L-histidine.</text>
        <dbReference type="EC" id="2.7.13.3"/>
    </reaction>
</comment>
<name>A0A974P5N8_9CAUL</name>
<dbReference type="CDD" id="cd17546">
    <property type="entry name" value="REC_hyHK_CKI1_RcsC-like"/>
    <property type="match status" value="1"/>
</dbReference>
<evidence type="ECO:0000313" key="8">
    <source>
        <dbReference type="EMBL" id="QQZ51188.1"/>
    </source>
</evidence>
<evidence type="ECO:0000256" key="4">
    <source>
        <dbReference type="ARBA" id="ARBA00023012"/>
    </source>
</evidence>
<feature type="domain" description="Histidine kinase" evidence="6">
    <location>
        <begin position="1"/>
        <end position="50"/>
    </location>
</feature>
<dbReference type="InterPro" id="IPR001789">
    <property type="entry name" value="Sig_transdc_resp-reg_receiver"/>
</dbReference>
<dbReference type="GO" id="GO:0004673">
    <property type="term" value="F:protein histidine kinase activity"/>
    <property type="evidence" value="ECO:0007669"/>
    <property type="project" value="UniProtKB-EC"/>
</dbReference>
<sequence length="206" mass="21991">MDASTNRRFGGTGLGLAICRELVELMGGRIGVTSIVGEGSTFSFTLPMEKRAEARARRTVEIDTPNTEGFTAKILAAEDNPTNQLILKSLLEPFGIDLTVVANGLEAVEAVKTQAFDLVLMDIQMPEMSGVEATQAIRAFEAQTGRPALPILALSANVMRHQINEYLDAGMSGFVPKPIEAVKLFAAIDEALAPADEEIEAETVAA</sequence>
<dbReference type="PROSITE" id="PS50109">
    <property type="entry name" value="HIS_KIN"/>
    <property type="match status" value="1"/>
</dbReference>
<accession>A0A974P5N8</accession>
<dbReference type="InterPro" id="IPR003594">
    <property type="entry name" value="HATPase_dom"/>
</dbReference>
<dbReference type="InterPro" id="IPR036890">
    <property type="entry name" value="HATPase_C_sf"/>
</dbReference>
<proteinExistence type="predicted"/>
<dbReference type="PANTHER" id="PTHR45339">
    <property type="entry name" value="HYBRID SIGNAL TRANSDUCTION HISTIDINE KINASE J"/>
    <property type="match status" value="1"/>
</dbReference>
<dbReference type="InterPro" id="IPR004358">
    <property type="entry name" value="Sig_transdc_His_kin-like_C"/>
</dbReference>
<dbReference type="InterPro" id="IPR005467">
    <property type="entry name" value="His_kinase_dom"/>
</dbReference>
<evidence type="ECO:0000259" key="7">
    <source>
        <dbReference type="PROSITE" id="PS50110"/>
    </source>
</evidence>
<dbReference type="SMART" id="SM00448">
    <property type="entry name" value="REC"/>
    <property type="match status" value="1"/>
</dbReference>
<dbReference type="EMBL" id="CP068570">
    <property type="protein sequence ID" value="QQZ51188.1"/>
    <property type="molecule type" value="Genomic_DNA"/>
</dbReference>
<dbReference type="AlphaFoldDB" id="A0A974P5N8"/>
<keyword evidence="4" id="KW-0902">Two-component regulatory system</keyword>